<accession>A0A6N9TAI4</accession>
<dbReference type="CDD" id="cd00761">
    <property type="entry name" value="Glyco_tranf_GTA_type"/>
    <property type="match status" value="1"/>
</dbReference>
<evidence type="ECO:0000313" key="3">
    <source>
        <dbReference type="EMBL" id="NDW14304.1"/>
    </source>
</evidence>
<feature type="domain" description="Glycosyltransferase 2-like" evidence="2">
    <location>
        <begin position="6"/>
        <end position="151"/>
    </location>
</feature>
<keyword evidence="1" id="KW-1133">Transmembrane helix</keyword>
<dbReference type="SUPFAM" id="SSF53448">
    <property type="entry name" value="Nucleotide-diphospho-sugar transferases"/>
    <property type="match status" value="1"/>
</dbReference>
<keyword evidence="1" id="KW-0472">Membrane</keyword>
<name>A0A6N9TAI4_9ALTE</name>
<comment type="caution">
    <text evidence="3">The sequence shown here is derived from an EMBL/GenBank/DDBJ whole genome shotgun (WGS) entry which is preliminary data.</text>
</comment>
<gene>
    <name evidence="3" type="ORF">GTQ48_01980</name>
</gene>
<proteinExistence type="predicted"/>
<feature type="transmembrane region" description="Helical" evidence="1">
    <location>
        <begin position="236"/>
        <end position="256"/>
    </location>
</feature>
<evidence type="ECO:0000313" key="4">
    <source>
        <dbReference type="Proteomes" id="UP000471381"/>
    </source>
</evidence>
<dbReference type="RefSeq" id="WP_163104908.1">
    <property type="nucleotide sequence ID" value="NZ_JAAAWO010000001.1"/>
</dbReference>
<dbReference type="Gene3D" id="3.90.550.10">
    <property type="entry name" value="Spore Coat Polysaccharide Biosynthesis Protein SpsA, Chain A"/>
    <property type="match status" value="1"/>
</dbReference>
<keyword evidence="1" id="KW-0812">Transmembrane</keyword>
<keyword evidence="4" id="KW-1185">Reference proteome</keyword>
<reference evidence="3 4" key="1">
    <citation type="submission" date="2020-01" db="EMBL/GenBank/DDBJ databases">
        <title>Genomes of bacteria type strains.</title>
        <authorList>
            <person name="Chen J."/>
            <person name="Zhu S."/>
            <person name="Yang J."/>
        </authorList>
    </citation>
    <scope>NUCLEOTIDE SEQUENCE [LARGE SCALE GENOMIC DNA]</scope>
    <source>
        <strain evidence="3 4">LMG 24078</strain>
    </source>
</reference>
<keyword evidence="3" id="KW-0808">Transferase</keyword>
<protein>
    <submittedName>
        <fullName evidence="3">Glycosyltransferase</fullName>
    </submittedName>
</protein>
<dbReference type="EMBL" id="JAAAWO010000001">
    <property type="protein sequence ID" value="NDW14304.1"/>
    <property type="molecule type" value="Genomic_DNA"/>
</dbReference>
<feature type="transmembrane region" description="Helical" evidence="1">
    <location>
        <begin position="262"/>
        <end position="279"/>
    </location>
</feature>
<dbReference type="AlphaFoldDB" id="A0A6N9TAI4"/>
<evidence type="ECO:0000259" key="2">
    <source>
        <dbReference type="Pfam" id="PF00535"/>
    </source>
</evidence>
<dbReference type="GO" id="GO:0016758">
    <property type="term" value="F:hexosyltransferase activity"/>
    <property type="evidence" value="ECO:0007669"/>
    <property type="project" value="UniProtKB-ARBA"/>
</dbReference>
<dbReference type="Pfam" id="PF00535">
    <property type="entry name" value="Glycos_transf_2"/>
    <property type="match status" value="1"/>
</dbReference>
<organism evidence="3 4">
    <name type="scientific">Alteromonas genovensis</name>
    <dbReference type="NCBI Taxonomy" id="471225"/>
    <lineage>
        <taxon>Bacteria</taxon>
        <taxon>Pseudomonadati</taxon>
        <taxon>Pseudomonadota</taxon>
        <taxon>Gammaproteobacteria</taxon>
        <taxon>Alteromonadales</taxon>
        <taxon>Alteromonadaceae</taxon>
        <taxon>Alteromonas/Salinimonas group</taxon>
        <taxon>Alteromonas</taxon>
    </lineage>
</organism>
<dbReference type="InterPro" id="IPR029044">
    <property type="entry name" value="Nucleotide-diphossugar_trans"/>
</dbReference>
<sequence length="321" mass="35873">MTALISFIIPHKGREKMLIDTLESIKHQTLPEDQFEVVLVSQNTNVSSRLKEFEQFFSLNIIYNDDAKSISHSRNLGAEKAKGTYFAFLDADVSLASDYALVMLQKLKHSPSLALVAAMQINSENAPPLERIRTSLSNAELDTTVSFLPGRNLFLHKDTFAKVNGFPEHLLTCEDYYFTGQVNEHGGLYYTSETHYVHLGEDKAFGPMFKKEIWRGQSNIASTSGRPIPLRELPSFIVPFAVSLGIIILLLCLLYSQTNFAIIFSIIAGAPLLAYTFRLKKLVGNTVSFFNCLRFYLVYFPARAIGTLLGARGSVTTSSHK</sequence>
<dbReference type="Proteomes" id="UP000471381">
    <property type="component" value="Unassembled WGS sequence"/>
</dbReference>
<dbReference type="PANTHER" id="PTHR22916">
    <property type="entry name" value="GLYCOSYLTRANSFERASE"/>
    <property type="match status" value="1"/>
</dbReference>
<evidence type="ECO:0000256" key="1">
    <source>
        <dbReference type="SAM" id="Phobius"/>
    </source>
</evidence>
<dbReference type="InterPro" id="IPR001173">
    <property type="entry name" value="Glyco_trans_2-like"/>
</dbReference>